<dbReference type="Proteomes" id="UP000503462">
    <property type="component" value="Chromosome 1"/>
</dbReference>
<dbReference type="GO" id="GO:0016020">
    <property type="term" value="C:membrane"/>
    <property type="evidence" value="ECO:0007669"/>
    <property type="project" value="UniProtKB-SubCell"/>
</dbReference>
<feature type="transmembrane region" description="Helical" evidence="8">
    <location>
        <begin position="39"/>
        <end position="60"/>
    </location>
</feature>
<feature type="region of interest" description="Disordered" evidence="7">
    <location>
        <begin position="577"/>
        <end position="598"/>
    </location>
</feature>
<evidence type="ECO:0000256" key="7">
    <source>
        <dbReference type="SAM" id="MobiDB-lite"/>
    </source>
</evidence>
<dbReference type="PANTHER" id="PTHR21355">
    <property type="entry name" value="G-PROTEIN COUPLED RECEPTOR-ASSOCIATED PROTEIN LMBRD2"/>
    <property type="match status" value="1"/>
</dbReference>
<name>A0A6H0XMY2_9PEZI</name>
<dbReference type="OrthoDB" id="203099at2759"/>
<evidence type="ECO:0000256" key="6">
    <source>
        <dbReference type="SAM" id="Coils"/>
    </source>
</evidence>
<evidence type="ECO:0000256" key="8">
    <source>
        <dbReference type="SAM" id="Phobius"/>
    </source>
</evidence>
<evidence type="ECO:0000313" key="10">
    <source>
        <dbReference type="Proteomes" id="UP000503462"/>
    </source>
</evidence>
<evidence type="ECO:0000256" key="3">
    <source>
        <dbReference type="ARBA" id="ARBA00022692"/>
    </source>
</evidence>
<reference evidence="9 10" key="1">
    <citation type="journal article" date="2016" name="Sci. Rep.">
        <title>Peltaster fructicola genome reveals evolution from an invasive phytopathogen to an ectophytic parasite.</title>
        <authorList>
            <person name="Xu C."/>
            <person name="Chen H."/>
            <person name="Gleason M.L."/>
            <person name="Xu J.R."/>
            <person name="Liu H."/>
            <person name="Zhang R."/>
            <person name="Sun G."/>
        </authorList>
    </citation>
    <scope>NUCLEOTIDE SEQUENCE [LARGE SCALE GENOMIC DNA]</scope>
    <source>
        <strain evidence="9 10">LNHT1506</strain>
    </source>
</reference>
<feature type="region of interest" description="Disordered" evidence="7">
    <location>
        <begin position="623"/>
        <end position="662"/>
    </location>
</feature>
<dbReference type="PANTHER" id="PTHR21355:SF0">
    <property type="entry name" value="G-PROTEIN COUPLED RECEPTOR-ASSOCIATED PROTEIN LMBRD2"/>
    <property type="match status" value="1"/>
</dbReference>
<feature type="transmembrane region" description="Helical" evidence="8">
    <location>
        <begin position="485"/>
        <end position="503"/>
    </location>
</feature>
<organism evidence="9 10">
    <name type="scientific">Peltaster fructicola</name>
    <dbReference type="NCBI Taxonomy" id="286661"/>
    <lineage>
        <taxon>Eukaryota</taxon>
        <taxon>Fungi</taxon>
        <taxon>Dikarya</taxon>
        <taxon>Ascomycota</taxon>
        <taxon>Pezizomycotina</taxon>
        <taxon>Dothideomycetes</taxon>
        <taxon>Dothideomycetes incertae sedis</taxon>
        <taxon>Peltaster</taxon>
    </lineage>
</organism>
<comment type="subcellular location">
    <subcellularLocation>
        <location evidence="1">Membrane</location>
        <topology evidence="1">Multi-pass membrane protein</topology>
    </subcellularLocation>
</comment>
<dbReference type="InterPro" id="IPR051584">
    <property type="entry name" value="GPCR-associated_LMBR1"/>
</dbReference>
<keyword evidence="5 8" id="KW-0472">Membrane</keyword>
<feature type="transmembrane region" description="Helical" evidence="8">
    <location>
        <begin position="160"/>
        <end position="182"/>
    </location>
</feature>
<evidence type="ECO:0000256" key="2">
    <source>
        <dbReference type="ARBA" id="ARBA00010487"/>
    </source>
</evidence>
<feature type="transmembrane region" description="Helical" evidence="8">
    <location>
        <begin position="90"/>
        <end position="110"/>
    </location>
</feature>
<gene>
    <name evidence="9" type="ORF">AMS68_001624</name>
</gene>
<protein>
    <submittedName>
        <fullName evidence="9">Uncharacterized protein</fullName>
    </submittedName>
</protein>
<dbReference type="EMBL" id="CP051139">
    <property type="protein sequence ID" value="QIW96106.1"/>
    <property type="molecule type" value="Genomic_DNA"/>
</dbReference>
<keyword evidence="4 8" id="KW-1133">Transmembrane helix</keyword>
<accession>A0A6H0XMY2</accession>
<evidence type="ECO:0000256" key="4">
    <source>
        <dbReference type="ARBA" id="ARBA00022989"/>
    </source>
</evidence>
<feature type="transmembrane region" description="Helical" evidence="8">
    <location>
        <begin position="131"/>
        <end position="148"/>
    </location>
</feature>
<comment type="similarity">
    <text evidence="2">Belongs to the LIMR family.</text>
</comment>
<evidence type="ECO:0000256" key="5">
    <source>
        <dbReference type="ARBA" id="ARBA00023136"/>
    </source>
</evidence>
<feature type="transmembrane region" description="Helical" evidence="8">
    <location>
        <begin position="433"/>
        <end position="452"/>
    </location>
</feature>
<feature type="transmembrane region" description="Helical" evidence="8">
    <location>
        <begin position="348"/>
        <end position="371"/>
    </location>
</feature>
<dbReference type="Pfam" id="PF04791">
    <property type="entry name" value="LMBR1"/>
    <property type="match status" value="1"/>
</dbReference>
<feature type="transmembrane region" description="Helical" evidence="8">
    <location>
        <begin position="6"/>
        <end position="27"/>
    </location>
</feature>
<keyword evidence="3 8" id="KW-0812">Transmembrane</keyword>
<evidence type="ECO:0000256" key="1">
    <source>
        <dbReference type="ARBA" id="ARBA00004141"/>
    </source>
</evidence>
<sequence length="662" mass="74044">MAETSIGSIVFVVAAFLLISLLVLLLLRHYLPLRTTPGYLLLPVFLALALPCSIILLVPIDLASSDTTPAETHQTGIWLPERALQATWRITYWLTFVLTWAILPILGEYCDSGDRDSRARILYSLKTNAKYQLLTLGVGTAGFVYFVFENGFHLTSLRGLVMALAYAWGLFLAIGLMGHGLVTLPRRLFKSSSIVGRLKHLQGKAPLLKERLDEAIEELGQLEYTVSQLQQRKNGVSRDNQEWIDELADTCAIHGTMQGNANLPAVISERYLAELTRKLKRARHKKARFDNEWTSLCGAAQDTQAIIDAASTQKLDFARNPASNGSIKILTPTLRFYVHTYIIPYSSLGLSVLLAFASVGVIWSEIVSGFFPRISLVGLTTLPSIDGEFSFINQLIAAAWLLYMCTTALYALSDVKVWGNRALVRRQTYGESACWYALQVAKLTVPLSYNFVTMMPSRSLYQHTGFYKLLGQYIDITPLGKGFSAFFPCFILVTAAASLFNLWSRASNVLGFGILEDGDDGGSPKFGSGSWREGRTLIQRELQAQQRQGTVRLTDRGSSLDVERQAGEPHVARPYQQPRTFNTVTNEEEEEEEDDSPRHFYQDLGERIKNTFDTAETPQWLKNIGSGIKSPRWLQRDQRDDTGNSALSRWFGGRPEDGRVRL</sequence>
<feature type="transmembrane region" description="Helical" evidence="8">
    <location>
        <begin position="391"/>
        <end position="412"/>
    </location>
</feature>
<feature type="coiled-coil region" evidence="6">
    <location>
        <begin position="198"/>
        <end position="232"/>
    </location>
</feature>
<keyword evidence="6" id="KW-0175">Coiled coil</keyword>
<proteinExistence type="inferred from homology"/>
<keyword evidence="10" id="KW-1185">Reference proteome</keyword>
<feature type="compositionally biased region" description="Acidic residues" evidence="7">
    <location>
        <begin position="586"/>
        <end position="595"/>
    </location>
</feature>
<dbReference type="InterPro" id="IPR006876">
    <property type="entry name" value="LMBR1-like_membr_prot"/>
</dbReference>
<dbReference type="AlphaFoldDB" id="A0A6H0XMY2"/>
<evidence type="ECO:0000313" key="9">
    <source>
        <dbReference type="EMBL" id="QIW96106.1"/>
    </source>
</evidence>